<dbReference type="Proteomes" id="UP000281498">
    <property type="component" value="Unassembled WGS sequence"/>
</dbReference>
<dbReference type="OrthoDB" id="2691164at2"/>
<evidence type="ECO:0000259" key="2">
    <source>
        <dbReference type="Pfam" id="PF26347"/>
    </source>
</evidence>
<feature type="domain" description="Sporulation membrane protein YtrI C-terminal" evidence="2">
    <location>
        <begin position="80"/>
        <end position="163"/>
    </location>
</feature>
<organism evidence="3 4">
    <name type="scientific">Salipaludibacillus neizhouensis</name>
    <dbReference type="NCBI Taxonomy" id="885475"/>
    <lineage>
        <taxon>Bacteria</taxon>
        <taxon>Bacillati</taxon>
        <taxon>Bacillota</taxon>
        <taxon>Bacilli</taxon>
        <taxon>Bacillales</taxon>
        <taxon>Bacillaceae</taxon>
    </lineage>
</organism>
<dbReference type="RefSeq" id="WP_110934867.1">
    <property type="nucleotide sequence ID" value="NZ_KZ614146.1"/>
</dbReference>
<evidence type="ECO:0000313" key="4">
    <source>
        <dbReference type="Proteomes" id="UP000281498"/>
    </source>
</evidence>
<proteinExistence type="predicted"/>
<comment type="caution">
    <text evidence="3">The sequence shown here is derived from an EMBL/GenBank/DDBJ whole genome shotgun (WGS) entry which is preliminary data.</text>
</comment>
<keyword evidence="1" id="KW-0812">Transmembrane</keyword>
<keyword evidence="4" id="KW-1185">Reference proteome</keyword>
<reference evidence="3 4" key="1">
    <citation type="submission" date="2017-10" db="EMBL/GenBank/DDBJ databases">
        <title>Bacillus sp. nov., a halophilic bacterium isolated from a Keqin Lake.</title>
        <authorList>
            <person name="Wang H."/>
        </authorList>
    </citation>
    <scope>NUCLEOTIDE SEQUENCE [LARGE SCALE GENOMIC DNA]</scope>
    <source>
        <strain evidence="3 4">KCTC 13187</strain>
    </source>
</reference>
<feature type="transmembrane region" description="Helical" evidence="1">
    <location>
        <begin position="12"/>
        <end position="34"/>
    </location>
</feature>
<accession>A0A3A9KAW0</accession>
<dbReference type="NCBIfam" id="NF041479">
    <property type="entry name" value="spor_membprot_YtrI"/>
    <property type="match status" value="1"/>
</dbReference>
<dbReference type="InterPro" id="IPR058620">
    <property type="entry name" value="YtrI_C"/>
</dbReference>
<evidence type="ECO:0000313" key="3">
    <source>
        <dbReference type="EMBL" id="RKL66713.1"/>
    </source>
</evidence>
<evidence type="ECO:0000256" key="1">
    <source>
        <dbReference type="SAM" id="Phobius"/>
    </source>
</evidence>
<name>A0A3A9KAW0_9BACI</name>
<gene>
    <name evidence="3" type="ORF">CR203_12800</name>
</gene>
<dbReference type="Pfam" id="PF26347">
    <property type="entry name" value="YtrI_sporulation"/>
    <property type="match status" value="1"/>
</dbReference>
<keyword evidence="1" id="KW-1133">Transmembrane helix</keyword>
<dbReference type="InterPro" id="IPR048198">
    <property type="entry name" value="YtrI"/>
</dbReference>
<dbReference type="AlphaFoldDB" id="A0A3A9KAW0"/>
<sequence>MRIPPFHREISWQRFFAGFFLGLIFGWLFFLFHFGTVHEKLILQIGNQSTEIEKNEKTIEILREDQDEQNRDNEQLLTVQDIHINFINQEEVKLSELTLHELRGSLESELEEVRSRNIETVFASHDFIIKSVENKTFIVNDKRYKLKVRQLLLYTTVEIHVEIVLAE</sequence>
<keyword evidence="1" id="KW-0472">Membrane</keyword>
<dbReference type="EMBL" id="PDOE01000005">
    <property type="protein sequence ID" value="RKL66713.1"/>
    <property type="molecule type" value="Genomic_DNA"/>
</dbReference>
<protein>
    <recommendedName>
        <fullName evidence="2">Sporulation membrane protein YtrI C-terminal domain-containing protein</fullName>
    </recommendedName>
</protein>